<dbReference type="Pfam" id="PF00005">
    <property type="entry name" value="ABC_tran"/>
    <property type="match status" value="1"/>
</dbReference>
<dbReference type="PANTHER" id="PTHR48042:SF11">
    <property type="entry name" value="ABC TRANSPORTER G FAMILY MEMBER 11"/>
    <property type="match status" value="1"/>
</dbReference>
<dbReference type="GO" id="GO:0016887">
    <property type="term" value="F:ATP hydrolysis activity"/>
    <property type="evidence" value="ECO:0007669"/>
    <property type="project" value="InterPro"/>
</dbReference>
<keyword evidence="6" id="KW-0067">ATP-binding</keyword>
<dbReference type="Proteomes" id="UP000053317">
    <property type="component" value="Unassembled WGS sequence"/>
</dbReference>
<feature type="transmembrane region" description="Helical" evidence="9">
    <location>
        <begin position="486"/>
        <end position="519"/>
    </location>
</feature>
<feature type="domain" description="ABC transporter" evidence="10">
    <location>
        <begin position="42"/>
        <end position="285"/>
    </location>
</feature>
<evidence type="ECO:0000256" key="7">
    <source>
        <dbReference type="ARBA" id="ARBA00022989"/>
    </source>
</evidence>
<proteinExistence type="inferred from homology"/>
<comment type="caution">
    <text evidence="11">The sequence shown here is derived from an EMBL/GenBank/DDBJ whole genome shotgun (WGS) entry which is preliminary data.</text>
</comment>
<dbReference type="PROSITE" id="PS50893">
    <property type="entry name" value="ABC_TRANSPORTER_2"/>
    <property type="match status" value="1"/>
</dbReference>
<dbReference type="FunFam" id="3.40.50.300:FF:001305">
    <property type="entry name" value="ABCG transporter ABC superfamily"/>
    <property type="match status" value="1"/>
</dbReference>
<dbReference type="InterPro" id="IPR003593">
    <property type="entry name" value="AAA+_ATPase"/>
</dbReference>
<dbReference type="InterPro" id="IPR027417">
    <property type="entry name" value="P-loop_NTPase"/>
</dbReference>
<evidence type="ECO:0000256" key="9">
    <source>
        <dbReference type="SAM" id="Phobius"/>
    </source>
</evidence>
<reference evidence="11 12" key="2">
    <citation type="submission" date="2015-05" db="EMBL/GenBank/DDBJ databases">
        <authorList>
            <person name="Morales-Cruz A."/>
            <person name="Amrine K.C."/>
            <person name="Cantu D."/>
        </authorList>
    </citation>
    <scope>NUCLEOTIDE SEQUENCE [LARGE SCALE GENOMIC DNA]</scope>
    <source>
        <strain evidence="11">UCRPC4</strain>
    </source>
</reference>
<dbReference type="PROSITE" id="PS00211">
    <property type="entry name" value="ABC_TRANSPORTER_1"/>
    <property type="match status" value="1"/>
</dbReference>
<sequence length="548" mass="60691">MSSQVPNPSGKSQNHAWNKHDIEKAFSVRNHLLNNIAESFSWHSVNVTVKDRKTKEDRLILSDAHGHAVAGELVALMGPSGSGKTTLLNVLAKRKAAAKARTESHILVDGKPIGWTELRRISSYVEQEDALIGSLTIKETMEFAARLALPSKKERLDLIEDRLQAFGLQQQTNSLIGTPVRKGISGGQKRRLSVASQLVTNPKILFLDEPTSGLDSAASYEVMSYIKTIAQQYRIIVIASIHQPSTTTYKLFDKLVLLSAGKTCYNGPAHHVNDYFSRIGHPIPSDFNPAEYLLDLVNTDFATDKAAAGQTLSDITHSWSSSSEAKSLVNIASQDVFVRTRDMTIDPPKQPSFFTIILVLLHRSFIKSYRDVLAYGIRIAMYTGLAIMMGTVFLRLDTHQSSIQPFTNAIFFGGAFMSFMAVAYVPAFLEDRSTFIKERANGLYGPLAFNLSNFLIGLPYLFLITIIFSLIAYWLGNFVPDAQAFWIWIMWLFLDLVAAESLVVFVSSIAPVFVVALAVTAFANGLWMCVGGFLVPMGTLNVFWKCKS</sequence>
<evidence type="ECO:0000256" key="8">
    <source>
        <dbReference type="ARBA" id="ARBA00023136"/>
    </source>
</evidence>
<name>A0A0G2EG22_PHACM</name>
<dbReference type="OrthoDB" id="66620at2759"/>
<dbReference type="InterPro" id="IPR052215">
    <property type="entry name" value="Plant_ABCG"/>
</dbReference>
<evidence type="ECO:0000256" key="5">
    <source>
        <dbReference type="ARBA" id="ARBA00022741"/>
    </source>
</evidence>
<dbReference type="InterPro" id="IPR013525">
    <property type="entry name" value="ABC2_TM"/>
</dbReference>
<dbReference type="InterPro" id="IPR003439">
    <property type="entry name" value="ABC_transporter-like_ATP-bd"/>
</dbReference>
<evidence type="ECO:0000313" key="12">
    <source>
        <dbReference type="Proteomes" id="UP000053317"/>
    </source>
</evidence>
<comment type="subcellular location">
    <subcellularLocation>
        <location evidence="1">Membrane</location>
        <topology evidence="1">Multi-pass membrane protein</topology>
    </subcellularLocation>
</comment>
<keyword evidence="7 9" id="KW-1133">Transmembrane helix</keyword>
<dbReference type="GO" id="GO:0016020">
    <property type="term" value="C:membrane"/>
    <property type="evidence" value="ECO:0007669"/>
    <property type="project" value="UniProtKB-SubCell"/>
</dbReference>
<dbReference type="PANTHER" id="PTHR48042">
    <property type="entry name" value="ABC TRANSPORTER G FAMILY MEMBER 11"/>
    <property type="match status" value="1"/>
</dbReference>
<dbReference type="InterPro" id="IPR017871">
    <property type="entry name" value="ABC_transporter-like_CS"/>
</dbReference>
<evidence type="ECO:0000256" key="3">
    <source>
        <dbReference type="ARBA" id="ARBA00022448"/>
    </source>
</evidence>
<dbReference type="EMBL" id="LCWF01000086">
    <property type="protein sequence ID" value="KKY21364.1"/>
    <property type="molecule type" value="Genomic_DNA"/>
</dbReference>
<dbReference type="SUPFAM" id="SSF52540">
    <property type="entry name" value="P-loop containing nucleoside triphosphate hydrolases"/>
    <property type="match status" value="1"/>
</dbReference>
<keyword evidence="4 9" id="KW-0812">Transmembrane</keyword>
<evidence type="ECO:0000256" key="4">
    <source>
        <dbReference type="ARBA" id="ARBA00022692"/>
    </source>
</evidence>
<evidence type="ECO:0000256" key="1">
    <source>
        <dbReference type="ARBA" id="ARBA00004141"/>
    </source>
</evidence>
<comment type="similarity">
    <text evidence="2">Belongs to the ABC transporter superfamily. ABCG family. Eye pigment precursor importer (TC 3.A.1.204) subfamily.</text>
</comment>
<keyword evidence="3" id="KW-0813">Transport</keyword>
<feature type="transmembrane region" description="Helical" evidence="9">
    <location>
        <begin position="447"/>
        <end position="474"/>
    </location>
</feature>
<evidence type="ECO:0000259" key="10">
    <source>
        <dbReference type="PROSITE" id="PS50893"/>
    </source>
</evidence>
<evidence type="ECO:0000256" key="2">
    <source>
        <dbReference type="ARBA" id="ARBA00005814"/>
    </source>
</evidence>
<keyword evidence="12" id="KW-1185">Reference proteome</keyword>
<dbReference type="Pfam" id="PF19055">
    <property type="entry name" value="ABC2_membrane_7"/>
    <property type="match status" value="1"/>
</dbReference>
<dbReference type="Gene3D" id="3.40.50.300">
    <property type="entry name" value="P-loop containing nucleotide triphosphate hydrolases"/>
    <property type="match status" value="1"/>
</dbReference>
<organism evidence="11 12">
    <name type="scientific">Phaeomoniella chlamydospora</name>
    <name type="common">Phaeoacremonium chlamydosporum</name>
    <dbReference type="NCBI Taxonomy" id="158046"/>
    <lineage>
        <taxon>Eukaryota</taxon>
        <taxon>Fungi</taxon>
        <taxon>Dikarya</taxon>
        <taxon>Ascomycota</taxon>
        <taxon>Pezizomycotina</taxon>
        <taxon>Eurotiomycetes</taxon>
        <taxon>Chaetothyriomycetidae</taxon>
        <taxon>Phaeomoniellales</taxon>
        <taxon>Phaeomoniellaceae</taxon>
        <taxon>Phaeomoniella</taxon>
    </lineage>
</organism>
<dbReference type="InterPro" id="IPR043926">
    <property type="entry name" value="ABCG_dom"/>
</dbReference>
<keyword evidence="5" id="KW-0547">Nucleotide-binding</keyword>
<dbReference type="GO" id="GO:0140359">
    <property type="term" value="F:ABC-type transporter activity"/>
    <property type="evidence" value="ECO:0007669"/>
    <property type="project" value="InterPro"/>
</dbReference>
<evidence type="ECO:0000256" key="6">
    <source>
        <dbReference type="ARBA" id="ARBA00022840"/>
    </source>
</evidence>
<dbReference type="Pfam" id="PF01061">
    <property type="entry name" value="ABC2_membrane"/>
    <property type="match status" value="1"/>
</dbReference>
<feature type="transmembrane region" description="Helical" evidence="9">
    <location>
        <begin position="406"/>
        <end position="427"/>
    </location>
</feature>
<dbReference type="GO" id="GO:0005524">
    <property type="term" value="F:ATP binding"/>
    <property type="evidence" value="ECO:0007669"/>
    <property type="project" value="UniProtKB-KW"/>
</dbReference>
<accession>A0A0G2EG22</accession>
<reference evidence="11 12" key="1">
    <citation type="submission" date="2015-05" db="EMBL/GenBank/DDBJ databases">
        <title>Distinctive expansion of gene families associated with plant cell wall degradation and secondary metabolism in the genomes of grapevine trunk pathogens.</title>
        <authorList>
            <person name="Lawrence D.P."/>
            <person name="Travadon R."/>
            <person name="Rolshausen P.E."/>
            <person name="Baumgartner K."/>
        </authorList>
    </citation>
    <scope>NUCLEOTIDE SEQUENCE [LARGE SCALE GENOMIC DNA]</scope>
    <source>
        <strain evidence="11">UCRPC4</strain>
    </source>
</reference>
<feature type="transmembrane region" description="Helical" evidence="9">
    <location>
        <begin position="372"/>
        <end position="394"/>
    </location>
</feature>
<keyword evidence="8 9" id="KW-0472">Membrane</keyword>
<protein>
    <submittedName>
        <fullName evidence="11">Putative abc transporter</fullName>
    </submittedName>
</protein>
<dbReference type="AlphaFoldDB" id="A0A0G2EG22"/>
<evidence type="ECO:0000313" key="11">
    <source>
        <dbReference type="EMBL" id="KKY21364.1"/>
    </source>
</evidence>
<gene>
    <name evidence="11" type="ORF">UCRPC4_g03802</name>
</gene>
<dbReference type="SMART" id="SM00382">
    <property type="entry name" value="AAA"/>
    <property type="match status" value="1"/>
</dbReference>